<gene>
    <name evidence="5" type="ORF">QRD43_13290</name>
</gene>
<dbReference type="EMBL" id="JASVDS010000003">
    <property type="protein sequence ID" value="MDL5032883.1"/>
    <property type="molecule type" value="Genomic_DNA"/>
</dbReference>
<accession>A0ABT7LJ91</accession>
<dbReference type="PANTHER" id="PTHR43464:SF19">
    <property type="entry name" value="UBIQUINONE BIOSYNTHESIS O-METHYLTRANSFERASE, MITOCHONDRIAL"/>
    <property type="match status" value="1"/>
</dbReference>
<protein>
    <submittedName>
        <fullName evidence="5">Class I SAM-dependent methyltransferase</fullName>
    </submittedName>
</protein>
<name>A0ABT7LJ91_9BURK</name>
<dbReference type="Proteomes" id="UP001238603">
    <property type="component" value="Unassembled WGS sequence"/>
</dbReference>
<dbReference type="SUPFAM" id="SSF57889">
    <property type="entry name" value="Cysteine-rich domain"/>
    <property type="match status" value="1"/>
</dbReference>
<keyword evidence="2" id="KW-0808">Transferase</keyword>
<organism evidence="5 6">
    <name type="scientific">Roseateles subflavus</name>
    <dbReference type="NCBI Taxonomy" id="3053353"/>
    <lineage>
        <taxon>Bacteria</taxon>
        <taxon>Pseudomonadati</taxon>
        <taxon>Pseudomonadota</taxon>
        <taxon>Betaproteobacteria</taxon>
        <taxon>Burkholderiales</taxon>
        <taxon>Sphaerotilaceae</taxon>
        <taxon>Roseateles</taxon>
    </lineage>
</organism>
<dbReference type="GO" id="GO:0032259">
    <property type="term" value="P:methylation"/>
    <property type="evidence" value="ECO:0007669"/>
    <property type="project" value="UniProtKB-KW"/>
</dbReference>
<dbReference type="GO" id="GO:0008168">
    <property type="term" value="F:methyltransferase activity"/>
    <property type="evidence" value="ECO:0007669"/>
    <property type="project" value="UniProtKB-KW"/>
</dbReference>
<dbReference type="SUPFAM" id="SSF53335">
    <property type="entry name" value="S-adenosyl-L-methionine-dependent methyltransferases"/>
    <property type="match status" value="1"/>
</dbReference>
<comment type="caution">
    <text evidence="5">The sequence shown here is derived from an EMBL/GenBank/DDBJ whole genome shotgun (WGS) entry which is preliminary data.</text>
</comment>
<dbReference type="InterPro" id="IPR046349">
    <property type="entry name" value="C1-like_sf"/>
</dbReference>
<evidence type="ECO:0000313" key="5">
    <source>
        <dbReference type="EMBL" id="MDL5032883.1"/>
    </source>
</evidence>
<evidence type="ECO:0000256" key="2">
    <source>
        <dbReference type="ARBA" id="ARBA00022679"/>
    </source>
</evidence>
<keyword evidence="1 5" id="KW-0489">Methyltransferase</keyword>
<dbReference type="PANTHER" id="PTHR43464">
    <property type="entry name" value="METHYLTRANSFERASE"/>
    <property type="match status" value="1"/>
</dbReference>
<sequence length="315" mass="35040">MRLSHPLPAPLPLQCPDCRTLLTARGRSAYQCADCGQTFHQGPEGYLNFTRCAMATTSEDYALGQEACGARVYAAFLSPYFRQTRARQVLEVGCGVGQALQCHLDAGGDGVGVDLPDLARHWRRLQRDPRRFAGCDATRLPFADASFDVVYALGVIEHIGTLNGHCTLAPDYEAQRQRFANELLRVTRPGGRVIVACPNKRFPMDIQHGPSDALTPRTWSVRLRERVYARTRINLHAPWGRSHLLSYGECRALFLGTGLAAGFRPLPLRGYFGFEACHRGALKALRALIQAYVEHLPAWLRGTALNPYLLAEIRR</sequence>
<reference evidence="5 6" key="1">
    <citation type="submission" date="2023-06" db="EMBL/GenBank/DDBJ databases">
        <title>Pelomonas sp. APW6 16S ribosomal RNA gene genome sequencing and assembly.</title>
        <authorList>
            <person name="Woo H."/>
        </authorList>
    </citation>
    <scope>NUCLEOTIDE SEQUENCE [LARGE SCALE GENOMIC DNA]</scope>
    <source>
        <strain evidence="5 6">APW6</strain>
    </source>
</reference>
<evidence type="ECO:0000313" key="6">
    <source>
        <dbReference type="Proteomes" id="UP001238603"/>
    </source>
</evidence>
<keyword evidence="3" id="KW-0949">S-adenosyl-L-methionine</keyword>
<dbReference type="InterPro" id="IPR029063">
    <property type="entry name" value="SAM-dependent_MTases_sf"/>
</dbReference>
<dbReference type="InterPro" id="IPR013216">
    <property type="entry name" value="Methyltransf_11"/>
</dbReference>
<evidence type="ECO:0000256" key="1">
    <source>
        <dbReference type="ARBA" id="ARBA00022603"/>
    </source>
</evidence>
<dbReference type="CDD" id="cd02440">
    <property type="entry name" value="AdoMet_MTases"/>
    <property type="match status" value="1"/>
</dbReference>
<dbReference type="Gene3D" id="3.40.50.150">
    <property type="entry name" value="Vaccinia Virus protein VP39"/>
    <property type="match status" value="1"/>
</dbReference>
<evidence type="ECO:0000259" key="4">
    <source>
        <dbReference type="Pfam" id="PF08241"/>
    </source>
</evidence>
<evidence type="ECO:0000256" key="3">
    <source>
        <dbReference type="ARBA" id="ARBA00022691"/>
    </source>
</evidence>
<dbReference type="Pfam" id="PF08241">
    <property type="entry name" value="Methyltransf_11"/>
    <property type="match status" value="1"/>
</dbReference>
<proteinExistence type="predicted"/>
<feature type="domain" description="Methyltransferase type 11" evidence="4">
    <location>
        <begin position="90"/>
        <end position="195"/>
    </location>
</feature>
<dbReference type="RefSeq" id="WP_285982952.1">
    <property type="nucleotide sequence ID" value="NZ_JASVDS010000003.1"/>
</dbReference>
<keyword evidence="6" id="KW-1185">Reference proteome</keyword>